<dbReference type="GO" id="GO:0004156">
    <property type="term" value="F:dihydropteroate synthase activity"/>
    <property type="evidence" value="ECO:0007669"/>
    <property type="project" value="UniProtKB-EC"/>
</dbReference>
<evidence type="ECO:0000256" key="8">
    <source>
        <dbReference type="ARBA" id="ARBA00022909"/>
    </source>
</evidence>
<dbReference type="GO" id="GO:0005829">
    <property type="term" value="C:cytosol"/>
    <property type="evidence" value="ECO:0007669"/>
    <property type="project" value="TreeGrafter"/>
</dbReference>
<dbReference type="CDD" id="cd00739">
    <property type="entry name" value="DHPS"/>
    <property type="match status" value="1"/>
</dbReference>
<dbReference type="PROSITE" id="PS00793">
    <property type="entry name" value="DHPS_2"/>
    <property type="match status" value="1"/>
</dbReference>
<dbReference type="Proteomes" id="UP000054260">
    <property type="component" value="Unassembled WGS sequence"/>
</dbReference>
<sequence>MLDLSEPVIMGIVNATPDSFFPESRFSDTVSAVEAAIRMLDGGAAIVDVGGESSRPGAEKISVEEEIARVVPVIEQIREKKPHAVISIDTCNSVTAGVALAAGADIVNDITGLRSEEMVEVVSQSNAAVIIMHMRGDPSTMSQMTDYGDVVEEVSSWLVERAQRAIESGIRRDRIILDPGIGFAKTAEQSIEILINVERFLQLGFPLLVGHSRKSFIAKLTGSPVENRLEETLSISTYLYLKGVDIIRVHDVQEHGRIFGILKILNPYGENGRE</sequence>
<evidence type="ECO:0000313" key="11">
    <source>
        <dbReference type="EMBL" id="KUK85859.1"/>
    </source>
</evidence>
<gene>
    <name evidence="10" type="ORF">XD86_0510</name>
    <name evidence="11" type="ORF">XE02_1440</name>
</gene>
<evidence type="ECO:0000313" key="10">
    <source>
        <dbReference type="EMBL" id="KUK67922.1"/>
    </source>
</evidence>
<dbReference type="GO" id="GO:0046656">
    <property type="term" value="P:folic acid biosynthetic process"/>
    <property type="evidence" value="ECO:0007669"/>
    <property type="project" value="UniProtKB-KW"/>
</dbReference>
<keyword evidence="7" id="KW-0460">Magnesium</keyword>
<dbReference type="PANTHER" id="PTHR20941:SF1">
    <property type="entry name" value="FOLIC ACID SYNTHESIS PROTEIN FOL1"/>
    <property type="match status" value="1"/>
</dbReference>
<reference evidence="12 13" key="2">
    <citation type="journal article" date="2015" name="MBio">
        <title>Genome-Resolved Metagenomic Analysis Reveals Roles for Candidate Phyla and Other Microbial Community Members in Biogeochemical Transformations in Oil Reservoirs.</title>
        <authorList>
            <person name="Hu P."/>
            <person name="Tom L."/>
            <person name="Singh A."/>
            <person name="Thomas B.C."/>
            <person name="Baker B.J."/>
            <person name="Piceno Y.M."/>
            <person name="Andersen G.L."/>
            <person name="Banfield J.F."/>
        </authorList>
    </citation>
    <scope>NUCLEOTIDE SEQUENCE [LARGE SCALE GENOMIC DNA]</scope>
</reference>
<dbReference type="GO" id="GO:0046872">
    <property type="term" value="F:metal ion binding"/>
    <property type="evidence" value="ECO:0007669"/>
    <property type="project" value="UniProtKB-KW"/>
</dbReference>
<evidence type="ECO:0000256" key="2">
    <source>
        <dbReference type="ARBA" id="ARBA00001946"/>
    </source>
</evidence>
<dbReference type="NCBIfam" id="TIGR01496">
    <property type="entry name" value="DHPS"/>
    <property type="match status" value="1"/>
</dbReference>
<comment type="cofactor">
    <cofactor evidence="2">
        <name>Mg(2+)</name>
        <dbReference type="ChEBI" id="CHEBI:18420"/>
    </cofactor>
</comment>
<proteinExistence type="predicted"/>
<evidence type="ECO:0000313" key="12">
    <source>
        <dbReference type="Proteomes" id="UP000054260"/>
    </source>
</evidence>
<dbReference type="InterPro" id="IPR006390">
    <property type="entry name" value="DHP_synth_dom"/>
</dbReference>
<dbReference type="InterPro" id="IPR011005">
    <property type="entry name" value="Dihydropteroate_synth-like_sf"/>
</dbReference>
<evidence type="ECO:0000256" key="5">
    <source>
        <dbReference type="ARBA" id="ARBA00022679"/>
    </source>
</evidence>
<evidence type="ECO:0000256" key="3">
    <source>
        <dbReference type="ARBA" id="ARBA00004763"/>
    </source>
</evidence>
<dbReference type="Pfam" id="PF00809">
    <property type="entry name" value="Pterin_bind"/>
    <property type="match status" value="1"/>
</dbReference>
<dbReference type="SUPFAM" id="SSF51717">
    <property type="entry name" value="Dihydropteroate synthetase-like"/>
    <property type="match status" value="1"/>
</dbReference>
<keyword evidence="6" id="KW-0479">Metal-binding</keyword>
<comment type="caution">
    <text evidence="11">The sequence shown here is derived from an EMBL/GenBank/DDBJ whole genome shotgun (WGS) entry which is preliminary data.</text>
</comment>
<dbReference type="InterPro" id="IPR045031">
    <property type="entry name" value="DHP_synth-like"/>
</dbReference>
<keyword evidence="5" id="KW-0808">Transferase</keyword>
<dbReference type="PANTHER" id="PTHR20941">
    <property type="entry name" value="FOLATE SYNTHESIS PROTEINS"/>
    <property type="match status" value="1"/>
</dbReference>
<organism evidence="11 13">
    <name type="scientific">Mesotoga infera</name>
    <dbReference type="NCBI Taxonomy" id="1236046"/>
    <lineage>
        <taxon>Bacteria</taxon>
        <taxon>Thermotogati</taxon>
        <taxon>Thermotogota</taxon>
        <taxon>Thermotogae</taxon>
        <taxon>Kosmotogales</taxon>
        <taxon>Kosmotogaceae</taxon>
        <taxon>Mesotoga</taxon>
    </lineage>
</organism>
<evidence type="ECO:0000259" key="9">
    <source>
        <dbReference type="PROSITE" id="PS50972"/>
    </source>
</evidence>
<feature type="domain" description="Pterin-binding" evidence="9">
    <location>
        <begin position="7"/>
        <end position="260"/>
    </location>
</feature>
<accession>A0A101HZY0</accession>
<dbReference type="PATRIC" id="fig|1236046.5.peg.1498"/>
<name>A0A101HZY0_9BACT</name>
<dbReference type="Proteomes" id="UP000055014">
    <property type="component" value="Unassembled WGS sequence"/>
</dbReference>
<keyword evidence="8" id="KW-0289">Folate biosynthesis</keyword>
<dbReference type="EMBL" id="LGGH01000055">
    <property type="protein sequence ID" value="KUK67922.1"/>
    <property type="molecule type" value="Genomic_DNA"/>
</dbReference>
<protein>
    <recommendedName>
        <fullName evidence="4">dihydropteroate synthase</fullName>
        <ecNumber evidence="4">2.5.1.15</ecNumber>
    </recommendedName>
</protein>
<dbReference type="Gene3D" id="3.20.20.20">
    <property type="entry name" value="Dihydropteroate synthase-like"/>
    <property type="match status" value="1"/>
</dbReference>
<reference evidence="11" key="1">
    <citation type="journal article" date="2015" name="MBio">
        <title>Genome-resolved metagenomic analysis reveals roles for candidate phyla and other microbial community members in biogeochemical transformations in oil reservoirs.</title>
        <authorList>
            <person name="Hu P."/>
            <person name="Tom L."/>
            <person name="Singh A."/>
            <person name="Thomas B.C."/>
            <person name="Baker B.J."/>
            <person name="Piceno Y.M."/>
            <person name="Andersen G.L."/>
            <person name="Banfield J.F."/>
        </authorList>
    </citation>
    <scope>NUCLEOTIDE SEQUENCE [LARGE SCALE GENOMIC DNA]</scope>
    <source>
        <strain evidence="10">46_47</strain>
        <strain evidence="11">46_70</strain>
    </source>
</reference>
<dbReference type="AlphaFoldDB" id="A0A101HZY0"/>
<evidence type="ECO:0000256" key="4">
    <source>
        <dbReference type="ARBA" id="ARBA00012458"/>
    </source>
</evidence>
<dbReference type="InterPro" id="IPR000489">
    <property type="entry name" value="Pterin-binding_dom"/>
</dbReference>
<comment type="pathway">
    <text evidence="3">Cofactor biosynthesis; tetrahydrofolate biosynthesis; 7,8-dihydrofolate from 2-amino-4-hydroxy-6-hydroxymethyl-7,8-dihydropteridine diphosphate and 4-aminobenzoate: step 1/2.</text>
</comment>
<dbReference type="PROSITE" id="PS50972">
    <property type="entry name" value="PTERIN_BINDING"/>
    <property type="match status" value="1"/>
</dbReference>
<dbReference type="EC" id="2.5.1.15" evidence="4"/>
<evidence type="ECO:0000256" key="7">
    <source>
        <dbReference type="ARBA" id="ARBA00022842"/>
    </source>
</evidence>
<comment type="catalytic activity">
    <reaction evidence="1">
        <text>(7,8-dihydropterin-6-yl)methyl diphosphate + 4-aminobenzoate = 7,8-dihydropteroate + diphosphate</text>
        <dbReference type="Rhea" id="RHEA:19949"/>
        <dbReference type="ChEBI" id="CHEBI:17836"/>
        <dbReference type="ChEBI" id="CHEBI:17839"/>
        <dbReference type="ChEBI" id="CHEBI:33019"/>
        <dbReference type="ChEBI" id="CHEBI:72950"/>
        <dbReference type="EC" id="2.5.1.15"/>
    </reaction>
</comment>
<dbReference type="GO" id="GO:0046654">
    <property type="term" value="P:tetrahydrofolate biosynthetic process"/>
    <property type="evidence" value="ECO:0007669"/>
    <property type="project" value="TreeGrafter"/>
</dbReference>
<evidence type="ECO:0000313" key="13">
    <source>
        <dbReference type="Proteomes" id="UP000055014"/>
    </source>
</evidence>
<dbReference type="EMBL" id="LGGW01000183">
    <property type="protein sequence ID" value="KUK85859.1"/>
    <property type="molecule type" value="Genomic_DNA"/>
</dbReference>
<evidence type="ECO:0000256" key="6">
    <source>
        <dbReference type="ARBA" id="ARBA00022723"/>
    </source>
</evidence>
<evidence type="ECO:0000256" key="1">
    <source>
        <dbReference type="ARBA" id="ARBA00000012"/>
    </source>
</evidence>